<dbReference type="InterPro" id="IPR039426">
    <property type="entry name" value="TonB-dep_rcpt-like"/>
</dbReference>
<feature type="signal peptide" evidence="12">
    <location>
        <begin position="1"/>
        <end position="20"/>
    </location>
</feature>
<dbReference type="SUPFAM" id="SSF56935">
    <property type="entry name" value="Porins"/>
    <property type="match status" value="1"/>
</dbReference>
<comment type="similarity">
    <text evidence="10 11">Belongs to the TonB-dependent receptor family.</text>
</comment>
<reference evidence="15 16" key="1">
    <citation type="submission" date="2006-10" db="EMBL/GenBank/DDBJ databases">
        <title>Complete sequence of chromosome of Pelobacter propionicus DSM 2379.</title>
        <authorList>
            <consortium name="US DOE Joint Genome Institute"/>
            <person name="Copeland A."/>
            <person name="Lucas S."/>
            <person name="Lapidus A."/>
            <person name="Barry K."/>
            <person name="Detter J.C."/>
            <person name="Glavina del Rio T."/>
            <person name="Hammon N."/>
            <person name="Israni S."/>
            <person name="Dalin E."/>
            <person name="Tice H."/>
            <person name="Pitluck S."/>
            <person name="Saunders E."/>
            <person name="Brettin T."/>
            <person name="Bruce D."/>
            <person name="Han C."/>
            <person name="Tapia R."/>
            <person name="Schmutz J."/>
            <person name="Larimer F."/>
            <person name="Land M."/>
            <person name="Hauser L."/>
            <person name="Kyrpides N."/>
            <person name="Kim E."/>
            <person name="Lovley D."/>
            <person name="Richardson P."/>
        </authorList>
    </citation>
    <scope>NUCLEOTIDE SEQUENCE [LARGE SCALE GENOMIC DNA]</scope>
    <source>
        <strain evidence="16">DSM 2379 / NBRC 103807 / OttBd1</strain>
    </source>
</reference>
<dbReference type="PANTHER" id="PTHR30069">
    <property type="entry name" value="TONB-DEPENDENT OUTER MEMBRANE RECEPTOR"/>
    <property type="match status" value="1"/>
</dbReference>
<dbReference type="KEGG" id="ppd:Ppro_2077"/>
<name>A1AQR5_PELPD</name>
<evidence type="ECO:0000256" key="4">
    <source>
        <dbReference type="ARBA" id="ARBA00022692"/>
    </source>
</evidence>
<evidence type="ECO:0000256" key="10">
    <source>
        <dbReference type="PROSITE-ProRule" id="PRU01360"/>
    </source>
</evidence>
<dbReference type="InterPro" id="IPR036942">
    <property type="entry name" value="Beta-barrel_TonB_sf"/>
</dbReference>
<accession>A1AQR5</accession>
<dbReference type="Gene3D" id="2.170.130.10">
    <property type="entry name" value="TonB-dependent receptor, plug domain"/>
    <property type="match status" value="1"/>
</dbReference>
<feature type="domain" description="TonB-dependent receptor plug" evidence="14">
    <location>
        <begin position="48"/>
        <end position="155"/>
    </location>
</feature>
<evidence type="ECO:0000313" key="16">
    <source>
        <dbReference type="Proteomes" id="UP000006732"/>
    </source>
</evidence>
<dbReference type="eggNOG" id="COG4771">
    <property type="taxonomic scope" value="Bacteria"/>
</dbReference>
<dbReference type="Pfam" id="PF07715">
    <property type="entry name" value="Plug"/>
    <property type="match status" value="1"/>
</dbReference>
<gene>
    <name evidence="15" type="ordered locus">Ppro_2077</name>
</gene>
<evidence type="ECO:0000256" key="1">
    <source>
        <dbReference type="ARBA" id="ARBA00004571"/>
    </source>
</evidence>
<dbReference type="InterPro" id="IPR010917">
    <property type="entry name" value="TonB_rcpt_CS"/>
</dbReference>
<dbReference type="GO" id="GO:0009279">
    <property type="term" value="C:cell outer membrane"/>
    <property type="evidence" value="ECO:0007669"/>
    <property type="project" value="UniProtKB-SubCell"/>
</dbReference>
<dbReference type="PROSITE" id="PS01156">
    <property type="entry name" value="TONB_DEPENDENT_REC_2"/>
    <property type="match status" value="1"/>
</dbReference>
<dbReference type="PANTHER" id="PTHR30069:SF29">
    <property type="entry name" value="HEMOGLOBIN AND HEMOGLOBIN-HAPTOGLOBIN-BINDING PROTEIN 1-RELATED"/>
    <property type="match status" value="1"/>
</dbReference>
<evidence type="ECO:0000256" key="12">
    <source>
        <dbReference type="SAM" id="SignalP"/>
    </source>
</evidence>
<dbReference type="CDD" id="cd01347">
    <property type="entry name" value="ligand_gated_channel"/>
    <property type="match status" value="1"/>
</dbReference>
<comment type="subcellular location">
    <subcellularLocation>
        <location evidence="1 10">Cell outer membrane</location>
        <topology evidence="1 10">Multi-pass membrane protein</topology>
    </subcellularLocation>
</comment>
<keyword evidence="16" id="KW-1185">Reference proteome</keyword>
<evidence type="ECO:0000256" key="7">
    <source>
        <dbReference type="ARBA" id="ARBA00023136"/>
    </source>
</evidence>
<keyword evidence="2 10" id="KW-0813">Transport</keyword>
<evidence type="ECO:0000259" key="14">
    <source>
        <dbReference type="Pfam" id="PF07715"/>
    </source>
</evidence>
<evidence type="ECO:0000256" key="11">
    <source>
        <dbReference type="RuleBase" id="RU003357"/>
    </source>
</evidence>
<dbReference type="Proteomes" id="UP000006732">
    <property type="component" value="Chromosome"/>
</dbReference>
<dbReference type="AlphaFoldDB" id="A1AQR5"/>
<proteinExistence type="inferred from homology"/>
<keyword evidence="4 10" id="KW-0812">Transmembrane</keyword>
<evidence type="ECO:0000256" key="5">
    <source>
        <dbReference type="ARBA" id="ARBA00022729"/>
    </source>
</evidence>
<dbReference type="EMBL" id="CP000482">
    <property type="protein sequence ID" value="ABK99685.1"/>
    <property type="molecule type" value="Genomic_DNA"/>
</dbReference>
<dbReference type="HOGENOM" id="CLU_008287_18_1_7"/>
<evidence type="ECO:0000256" key="6">
    <source>
        <dbReference type="ARBA" id="ARBA00023077"/>
    </source>
</evidence>
<keyword evidence="3 10" id="KW-1134">Transmembrane beta strand</keyword>
<evidence type="ECO:0000259" key="13">
    <source>
        <dbReference type="Pfam" id="PF00593"/>
    </source>
</evidence>
<dbReference type="GO" id="GO:0044718">
    <property type="term" value="P:siderophore transmembrane transport"/>
    <property type="evidence" value="ECO:0007669"/>
    <property type="project" value="TreeGrafter"/>
</dbReference>
<dbReference type="PROSITE" id="PS52016">
    <property type="entry name" value="TONB_DEPENDENT_REC_3"/>
    <property type="match status" value="1"/>
</dbReference>
<keyword evidence="9 10" id="KW-0998">Cell outer membrane</keyword>
<evidence type="ECO:0000313" key="15">
    <source>
        <dbReference type="EMBL" id="ABK99685.1"/>
    </source>
</evidence>
<protein>
    <submittedName>
        <fullName evidence="15">TonB-dependent receptor</fullName>
    </submittedName>
</protein>
<keyword evidence="7 10" id="KW-0472">Membrane</keyword>
<evidence type="ECO:0000256" key="9">
    <source>
        <dbReference type="ARBA" id="ARBA00023237"/>
    </source>
</evidence>
<dbReference type="InterPro" id="IPR037066">
    <property type="entry name" value="Plug_dom_sf"/>
</dbReference>
<organism evidence="15 16">
    <name type="scientific">Pelobacter propionicus (strain DSM 2379 / NBRC 103807 / OttBd1)</name>
    <dbReference type="NCBI Taxonomy" id="338966"/>
    <lineage>
        <taxon>Bacteria</taxon>
        <taxon>Pseudomonadati</taxon>
        <taxon>Thermodesulfobacteriota</taxon>
        <taxon>Desulfuromonadia</taxon>
        <taxon>Desulfuromonadales</taxon>
        <taxon>Desulfuromonadaceae</taxon>
        <taxon>Pelobacter</taxon>
    </lineage>
</organism>
<dbReference type="Pfam" id="PF00593">
    <property type="entry name" value="TonB_dep_Rec_b-barrel"/>
    <property type="match status" value="1"/>
</dbReference>
<keyword evidence="5 12" id="KW-0732">Signal</keyword>
<dbReference type="InterPro" id="IPR000531">
    <property type="entry name" value="Beta-barrel_TonB"/>
</dbReference>
<dbReference type="InterPro" id="IPR012910">
    <property type="entry name" value="Plug_dom"/>
</dbReference>
<dbReference type="RefSeq" id="WP_011735951.1">
    <property type="nucleotide sequence ID" value="NC_008609.1"/>
</dbReference>
<keyword evidence="8 15" id="KW-0675">Receptor</keyword>
<feature type="domain" description="TonB-dependent receptor-like beta-barrel" evidence="13">
    <location>
        <begin position="225"/>
        <end position="718"/>
    </location>
</feature>
<dbReference type="Gene3D" id="2.40.170.20">
    <property type="entry name" value="TonB-dependent receptor, beta-barrel domain"/>
    <property type="match status" value="1"/>
</dbReference>
<keyword evidence="6 11" id="KW-0798">TonB box</keyword>
<dbReference type="GO" id="GO:0015344">
    <property type="term" value="F:siderophore uptake transmembrane transporter activity"/>
    <property type="evidence" value="ECO:0007669"/>
    <property type="project" value="TreeGrafter"/>
</dbReference>
<dbReference type="STRING" id="338966.Ppro_2077"/>
<evidence type="ECO:0000256" key="8">
    <source>
        <dbReference type="ARBA" id="ARBA00023170"/>
    </source>
</evidence>
<evidence type="ECO:0000256" key="3">
    <source>
        <dbReference type="ARBA" id="ARBA00022452"/>
    </source>
</evidence>
<evidence type="ECO:0000256" key="2">
    <source>
        <dbReference type="ARBA" id="ARBA00022448"/>
    </source>
</evidence>
<sequence length="742" mass="80946">MRRRIAVILALVTTAAPLQARGDGQDNSKETSLDEVVVTATRTEKSIADAPGSVSVVTAAEMKKRNIQSVDEALNMLPGVFDSRRKGLMGTTSSVTFRGLSGAGRSLLLLDGMPLNDAYSASQPWGGLNAQNFSQIEVVRGPSSSLYGGNAMGGVINFLSHMPEKREFTLSSGYGGGLETDAAMDRLWSSYTSYGDRIGKLRLYAALSYRSTDGYPSGLVTTTTNPSASGISGAHPTTDTTGKATKYITGDSGDNGWWDYSAAIRAHYDFSDTANIRISWLRTANKYSYDPPHTYLRDASGAEAYRPGQSSYLNGDGANVQDMYTIHAEALLGQVKGKFLFGINDQHENWYTTPGSSATVANGGTGTKSDSPSRTYFTDLQLSVPVLEKHILTGGFSFRYDVADSDNLPLSDYEDEDSVSGPSTQWGGGTTQTYSTYLQAEIALLDNLTFYAGVRDDYWVSNNGYAGFSGTGASDQKYPEKSKNSINPKGALVWKPLDGTTVRISGGRAFRAPQLNQMYKTWSSSSTSKLYLANPDLNPETVLAWDFGIEQKLWKGAKIKATYFENYIDDMIYTVTLSSTTSIGGKNYTNVKYSNLGAGETRGVELEAEQSLGKNLRLFAGYTYTSSTITEYDENKSLEGKDLQHAPRHMINAGLDASYGPLSFFLSGRYVAKQYGSDNNSDKANGVYGSYDPFFVMDLKAGYRVTDWATLSLSVNNLLDRTYYTYYVAPGRSWFANLDLRF</sequence>
<feature type="chain" id="PRO_5002631943" evidence="12">
    <location>
        <begin position="21"/>
        <end position="742"/>
    </location>
</feature>